<dbReference type="OrthoDB" id="6359816at2759"/>
<organism evidence="2 3">
    <name type="scientific">Cladophialophora carrionii</name>
    <dbReference type="NCBI Taxonomy" id="86049"/>
    <lineage>
        <taxon>Eukaryota</taxon>
        <taxon>Fungi</taxon>
        <taxon>Dikarya</taxon>
        <taxon>Ascomycota</taxon>
        <taxon>Pezizomycotina</taxon>
        <taxon>Eurotiomycetes</taxon>
        <taxon>Chaetothyriomycetidae</taxon>
        <taxon>Chaetothyriales</taxon>
        <taxon>Herpotrichiellaceae</taxon>
        <taxon>Cladophialophora</taxon>
    </lineage>
</organism>
<feature type="compositionally biased region" description="Low complexity" evidence="1">
    <location>
        <begin position="234"/>
        <end position="248"/>
    </location>
</feature>
<evidence type="ECO:0000313" key="3">
    <source>
        <dbReference type="Proteomes" id="UP000094526"/>
    </source>
</evidence>
<dbReference type="Gene3D" id="3.30.710.10">
    <property type="entry name" value="Potassium Channel Kv1.1, Chain A"/>
    <property type="match status" value="1"/>
</dbReference>
<reference evidence="3" key="1">
    <citation type="submission" date="2015-07" db="EMBL/GenBank/DDBJ databases">
        <authorList>
            <person name="Teixeira M.M."/>
            <person name="Souza R.C."/>
            <person name="Almeida L.G."/>
            <person name="Vicente V.A."/>
            <person name="de Hoog S."/>
            <person name="Bocca A.L."/>
            <person name="de Almeida S.R."/>
            <person name="Vasconcelos A.T."/>
            <person name="Felipe M.S."/>
        </authorList>
    </citation>
    <scope>NUCLEOTIDE SEQUENCE [LARGE SCALE GENOMIC DNA]</scope>
    <source>
        <strain evidence="3">KSF</strain>
    </source>
</reference>
<gene>
    <name evidence="2" type="ORF">CLCR_00467</name>
</gene>
<evidence type="ECO:0008006" key="4">
    <source>
        <dbReference type="Google" id="ProtNLM"/>
    </source>
</evidence>
<dbReference type="InterPro" id="IPR011333">
    <property type="entry name" value="SKP1/BTB/POZ_sf"/>
</dbReference>
<dbReference type="SUPFAM" id="SSF54695">
    <property type="entry name" value="POZ domain"/>
    <property type="match status" value="1"/>
</dbReference>
<feature type="region of interest" description="Disordered" evidence="1">
    <location>
        <begin position="315"/>
        <end position="342"/>
    </location>
</feature>
<dbReference type="CDD" id="cd18186">
    <property type="entry name" value="BTB_POZ_ZBTB_KLHL-like"/>
    <property type="match status" value="1"/>
</dbReference>
<comment type="caution">
    <text evidence="2">The sequence shown here is derived from an EMBL/GenBank/DDBJ whole genome shotgun (WGS) entry which is preliminary data.</text>
</comment>
<keyword evidence="3" id="KW-1185">Reference proteome</keyword>
<proteinExistence type="predicted"/>
<dbReference type="VEuPathDB" id="FungiDB:CLCR_00467"/>
<evidence type="ECO:0000313" key="2">
    <source>
        <dbReference type="EMBL" id="OCT46055.1"/>
    </source>
</evidence>
<accession>A0A1C1CC21</accession>
<dbReference type="AlphaFoldDB" id="A0A1C1CC21"/>
<sequence length="342" mass="37738">MPLPATTSEIETFIITLRKQQIPDFTIFCGDYSWKVHSHLFAGLSKAFKAIFQEGASQEWTTAESPVVIAHLILWVYTNAYGDLAEEAVQNDEPMPAMDIGELMKHGLVRETCADGPSGLSSPADELFMPAEKEWVPDTLHAAMYLLASGYGIDELKEKAAMEIDVILTDLDFEKTCFMPLLGELFGVRHGCGVEKSAKNDAGGHEGNHAKNCDAVADNQHFTETKPSTSTVGSPVRSVSEEPVSLSPTNDEDVWNILADKAASGFDTYQLDPVFQHVMVNHPHFDWDVSTRLQKKVAETQTQLALKEELIHGFAAKNTPKGKKGRKRKEEKEKTTGLGMPM</sequence>
<dbReference type="Proteomes" id="UP000094526">
    <property type="component" value="Unassembled WGS sequence"/>
</dbReference>
<feature type="region of interest" description="Disordered" evidence="1">
    <location>
        <begin position="224"/>
        <end position="248"/>
    </location>
</feature>
<dbReference type="EMBL" id="LGRB01000017">
    <property type="protein sequence ID" value="OCT46055.1"/>
    <property type="molecule type" value="Genomic_DNA"/>
</dbReference>
<dbReference type="VEuPathDB" id="FungiDB:G647_10367"/>
<name>A0A1C1CC21_9EURO</name>
<feature type="compositionally biased region" description="Polar residues" evidence="1">
    <location>
        <begin position="224"/>
        <end position="233"/>
    </location>
</feature>
<evidence type="ECO:0000256" key="1">
    <source>
        <dbReference type="SAM" id="MobiDB-lite"/>
    </source>
</evidence>
<protein>
    <recommendedName>
        <fullName evidence="4">BTB domain-containing protein</fullName>
    </recommendedName>
</protein>